<protein>
    <submittedName>
        <fullName evidence="1">Mycobacterium rhizamassiliense ORFan</fullName>
    </submittedName>
</protein>
<sequence>MLNGGARPDRDYPRLIADIRSGRINVRDR</sequence>
<dbReference type="AlphaFoldDB" id="A0A2U3NNX7"/>
<proteinExistence type="predicted"/>
<organism evidence="1 2">
    <name type="scientific">Mycobacterium rhizamassiliense</name>
    <dbReference type="NCBI Taxonomy" id="1841860"/>
    <lineage>
        <taxon>Bacteria</taxon>
        <taxon>Bacillati</taxon>
        <taxon>Actinomycetota</taxon>
        <taxon>Actinomycetes</taxon>
        <taxon>Mycobacteriales</taxon>
        <taxon>Mycobacteriaceae</taxon>
        <taxon>Mycobacterium</taxon>
    </lineage>
</organism>
<evidence type="ECO:0000313" key="1">
    <source>
        <dbReference type="EMBL" id="SPM33237.1"/>
    </source>
</evidence>
<accession>A0A2U3NNX7</accession>
<evidence type="ECO:0000313" key="2">
    <source>
        <dbReference type="Proteomes" id="UP000240988"/>
    </source>
</evidence>
<keyword evidence="2" id="KW-1185">Reference proteome</keyword>
<reference evidence="1 2" key="1">
    <citation type="submission" date="2017-01" db="EMBL/GenBank/DDBJ databases">
        <authorList>
            <consortium name="Urmite Genomes"/>
        </authorList>
    </citation>
    <scope>NUCLEOTIDE SEQUENCE [LARGE SCALE GENOMIC DNA]</scope>
    <source>
        <strain evidence="1 2">AB57</strain>
    </source>
</reference>
<dbReference type="Proteomes" id="UP000240988">
    <property type="component" value="Unassembled WGS sequence"/>
</dbReference>
<dbReference type="EMBL" id="FUFA01000002">
    <property type="protein sequence ID" value="SPM33237.1"/>
    <property type="molecule type" value="Genomic_DNA"/>
</dbReference>
<gene>
    <name evidence="1" type="ORF">MRAB57_1041</name>
</gene>
<name>A0A2U3NNX7_9MYCO</name>